<keyword evidence="4" id="KW-1185">Reference proteome</keyword>
<dbReference type="RefSeq" id="WP_021588799.1">
    <property type="nucleotide sequence ID" value="NZ_AWEY01000007.1"/>
</dbReference>
<evidence type="ECO:0000259" key="2">
    <source>
        <dbReference type="PROSITE" id="PS50853"/>
    </source>
</evidence>
<dbReference type="AlphaFoldDB" id="U2P816"/>
<dbReference type="InterPro" id="IPR003961">
    <property type="entry name" value="FN3_dom"/>
</dbReference>
<dbReference type="InterPro" id="IPR036116">
    <property type="entry name" value="FN3_sf"/>
</dbReference>
<gene>
    <name evidence="3" type="ORF">HMPREF9135_0606</name>
</gene>
<feature type="domain" description="Fibronectin type-III" evidence="2">
    <location>
        <begin position="607"/>
        <end position="702"/>
    </location>
</feature>
<dbReference type="CDD" id="cd00063">
    <property type="entry name" value="FN3"/>
    <property type="match status" value="1"/>
</dbReference>
<evidence type="ECO:0000256" key="1">
    <source>
        <dbReference type="SAM" id="SignalP"/>
    </source>
</evidence>
<dbReference type="Pfam" id="PF25275">
    <property type="entry name" value="Golvesin_C"/>
    <property type="match status" value="1"/>
</dbReference>
<feature type="chain" id="PRO_5004632653" description="Fibronectin type-III domain-containing protein" evidence="1">
    <location>
        <begin position="22"/>
        <end position="1014"/>
    </location>
</feature>
<evidence type="ECO:0000313" key="4">
    <source>
        <dbReference type="Proteomes" id="UP000016648"/>
    </source>
</evidence>
<comment type="caution">
    <text evidence="3">The sequence shown here is derived from an EMBL/GenBank/DDBJ whole genome shotgun (WGS) entry which is preliminary data.</text>
</comment>
<reference evidence="3 4" key="1">
    <citation type="submission" date="2013-08" db="EMBL/GenBank/DDBJ databases">
        <authorList>
            <person name="Durkin A.S."/>
            <person name="Haft D.R."/>
            <person name="McCorrison J."/>
            <person name="Torralba M."/>
            <person name="Gillis M."/>
            <person name="Haft D.H."/>
            <person name="Methe B."/>
            <person name="Sutton G."/>
            <person name="Nelson K.E."/>
        </authorList>
    </citation>
    <scope>NUCLEOTIDE SEQUENCE [LARGE SCALE GENOMIC DNA]</scope>
    <source>
        <strain evidence="3 4">F0067</strain>
    </source>
</reference>
<organism evidence="3 4">
    <name type="scientific">Segatella baroniae F0067</name>
    <dbReference type="NCBI Taxonomy" id="1115809"/>
    <lineage>
        <taxon>Bacteria</taxon>
        <taxon>Pseudomonadati</taxon>
        <taxon>Bacteroidota</taxon>
        <taxon>Bacteroidia</taxon>
        <taxon>Bacteroidales</taxon>
        <taxon>Prevotellaceae</taxon>
        <taxon>Segatella</taxon>
    </lineage>
</organism>
<protein>
    <recommendedName>
        <fullName evidence="2">Fibronectin type-III domain-containing protein</fullName>
    </recommendedName>
</protein>
<dbReference type="Gene3D" id="2.60.40.10">
    <property type="entry name" value="Immunoglobulins"/>
    <property type="match status" value="1"/>
</dbReference>
<dbReference type="InterPro" id="IPR013783">
    <property type="entry name" value="Ig-like_fold"/>
</dbReference>
<dbReference type="PATRIC" id="fig|1115809.3.peg.426"/>
<dbReference type="InterPro" id="IPR033803">
    <property type="entry name" value="CBD-like_Golvesin-Xly"/>
</dbReference>
<dbReference type="SUPFAM" id="SSF53187">
    <property type="entry name" value="Zn-dependent exopeptidases"/>
    <property type="match status" value="1"/>
</dbReference>
<dbReference type="EMBL" id="AWEY01000007">
    <property type="protein sequence ID" value="ERK40301.1"/>
    <property type="molecule type" value="Genomic_DNA"/>
</dbReference>
<sequence>MKRLFTLSLGLGLSFCTTALGQGTDAVERVLNQFTAGINTGRVSVDSIKADSGRTLVYASTNFSYVSFNRAKCDAIISRVKAVLPANNADNEVHVITGGVDIRDLIPRYLRPKADKPAVFTQDKTVPLVRNLSRPYTPTRGLEGRHIAMWQSHGLYFEPGRQRWQWQRGRMFQTVEDKYTQQYVLPYLIPMLEKAGAYVLTPRERDANPHEVIVDNDGQLASSPYTETDGDKPWTTGDGPGFAYMRQEYKEFENPFHDGTYRMAETTTNSGRAGEIKWSPRIAVSRPYAVYVAYQSLPNSTTQALYTVRHKGGSTRFSVNQQMGGGTWIYLGTFDFDAGTQGCVTLTNYSKEKGTVVTADVVRFGGGMGNIARRADGDSIAYNGKTDRQSGYHPRNAWQPRMDYPYEVSGYPRYLEGARYYMQWAGIPDSVYSPSHGKDDYRDDYKNRGPWVNYLLGGTKAWPEGKGLRIPIDLSFAFHSDAGTVYGDSIIGTLGIYMVNRYGGKFADGTSRQINHDLCDLVQSQIVNDIRTLYEPKWTRRGMWNQSYFEAWTPRVPAMLLELLSHENFADMRYGADPRFQFTVSRAIYKGMLRFLSDNYGTDYVVQPLPVKDFALQLTKNNKVMLTWQPVDDPLEVTAKAEKYIVYTRLGDGGWDNGVVVKKPQYTVTIAPDQVVSFKVCALNKGGESFPSEILSAGIASAATAKPVLVVNGFDRISAPDDFRSADDEQAGFLADDDNGVPYREMISYTGKMKEFRRAIPWTDDDASGYGDSQSNYERIVVKGNTFDYPALHGWSLLKAGYSFVSAGRNAALALQLFDSERFCAIDLILGKNKQTKMGRIGAVKGLDFKTFPKPLQQAITTYCQAGGHIFVSGSYVGTDLWQNPIAKADKEDIAFAREILKYQWRNDKASTEGEITTVVSPLTDRRLRMEYFNRPNEQSYVVESPDAIDPADPCAYTAFRYPENNKSAGVVFGGNETDRWRTVVLGFPFEAVKGEAQRDELMKMVMEYLRNKE</sequence>
<evidence type="ECO:0000313" key="3">
    <source>
        <dbReference type="EMBL" id="ERK40301.1"/>
    </source>
</evidence>
<dbReference type="PROSITE" id="PS50853">
    <property type="entry name" value="FN3"/>
    <property type="match status" value="1"/>
</dbReference>
<dbReference type="Gene3D" id="3.40.630.40">
    <property type="entry name" value="Zn-dependent exopeptidases"/>
    <property type="match status" value="1"/>
</dbReference>
<name>U2P816_9BACT</name>
<proteinExistence type="predicted"/>
<accession>U2P816</accession>
<keyword evidence="1" id="KW-0732">Signal</keyword>
<dbReference type="Proteomes" id="UP000016648">
    <property type="component" value="Unassembled WGS sequence"/>
</dbReference>
<dbReference type="SUPFAM" id="SSF49265">
    <property type="entry name" value="Fibronectin type III"/>
    <property type="match status" value="1"/>
</dbReference>
<feature type="signal peptide" evidence="1">
    <location>
        <begin position="1"/>
        <end position="21"/>
    </location>
</feature>